<feature type="domain" description="Fibronectin type-III" evidence="4">
    <location>
        <begin position="242"/>
        <end position="334"/>
    </location>
</feature>
<keyword evidence="2" id="KW-0119">Carbohydrate metabolism</keyword>
<dbReference type="InterPro" id="IPR051532">
    <property type="entry name" value="Ester_Hydrolysis_Enzymes"/>
</dbReference>
<reference evidence="5 6" key="1">
    <citation type="submission" date="2021-09" db="EMBL/GenBank/DDBJ databases">
        <title>Whole genome sequence of Nocardioides sp. GBK3QG-3.</title>
        <authorList>
            <person name="Tuo L."/>
        </authorList>
    </citation>
    <scope>NUCLEOTIDE SEQUENCE [LARGE SCALE GENOMIC DNA]</scope>
    <source>
        <strain evidence="5 6">GBK3QG-3</strain>
    </source>
</reference>
<evidence type="ECO:0000313" key="5">
    <source>
        <dbReference type="EMBL" id="MBZ5736891.1"/>
    </source>
</evidence>
<evidence type="ECO:0000256" key="2">
    <source>
        <dbReference type="ARBA" id="ARBA00023326"/>
    </source>
</evidence>
<keyword evidence="1" id="KW-0378">Hydrolase</keyword>
<dbReference type="Gene3D" id="2.60.40.10">
    <property type="entry name" value="Immunoglobulins"/>
    <property type="match status" value="1"/>
</dbReference>
<dbReference type="PROSITE" id="PS51257">
    <property type="entry name" value="PROKAR_LIPOPROTEIN"/>
    <property type="match status" value="1"/>
</dbReference>
<protein>
    <submittedName>
        <fullName evidence="5">GDSL-type esterase/lipase family protein</fullName>
    </submittedName>
</protein>
<proteinExistence type="predicted"/>
<dbReference type="InterPro" id="IPR036116">
    <property type="entry name" value="FN3_sf"/>
</dbReference>
<evidence type="ECO:0000313" key="6">
    <source>
        <dbReference type="Proteomes" id="UP000780875"/>
    </source>
</evidence>
<comment type="caution">
    <text evidence="5">The sequence shown here is derived from an EMBL/GenBank/DDBJ whole genome shotgun (WGS) entry which is preliminary data.</text>
</comment>
<keyword evidence="2" id="KW-0624">Polysaccharide degradation</keyword>
<name>A0ABS7U7H9_9ACTN</name>
<evidence type="ECO:0000259" key="4">
    <source>
        <dbReference type="PROSITE" id="PS50853"/>
    </source>
</evidence>
<dbReference type="InterPro" id="IPR013830">
    <property type="entry name" value="SGNH_hydro"/>
</dbReference>
<accession>A0ABS7U7H9</accession>
<dbReference type="PANTHER" id="PTHR30383:SF5">
    <property type="entry name" value="SGNH HYDROLASE-TYPE ESTERASE DOMAIN-CONTAINING PROTEIN"/>
    <property type="match status" value="1"/>
</dbReference>
<evidence type="ECO:0000256" key="1">
    <source>
        <dbReference type="ARBA" id="ARBA00023295"/>
    </source>
</evidence>
<dbReference type="InterPro" id="IPR036514">
    <property type="entry name" value="SGNH_hydro_sf"/>
</dbReference>
<keyword evidence="6" id="KW-1185">Reference proteome</keyword>
<dbReference type="Proteomes" id="UP000780875">
    <property type="component" value="Unassembled WGS sequence"/>
</dbReference>
<evidence type="ECO:0000256" key="3">
    <source>
        <dbReference type="SAM" id="MobiDB-lite"/>
    </source>
</evidence>
<dbReference type="PROSITE" id="PS50853">
    <property type="entry name" value="FN3"/>
    <property type="match status" value="1"/>
</dbReference>
<dbReference type="Gene3D" id="3.40.50.1110">
    <property type="entry name" value="SGNH hydrolase"/>
    <property type="match status" value="1"/>
</dbReference>
<dbReference type="RefSeq" id="WP_224121261.1">
    <property type="nucleotide sequence ID" value="NZ_JAIQZJ010000001.1"/>
</dbReference>
<organism evidence="5 6">
    <name type="scientific">Nocardioides mangrovi</name>
    <dbReference type="NCBI Taxonomy" id="2874580"/>
    <lineage>
        <taxon>Bacteria</taxon>
        <taxon>Bacillati</taxon>
        <taxon>Actinomycetota</taxon>
        <taxon>Actinomycetes</taxon>
        <taxon>Propionibacteriales</taxon>
        <taxon>Nocardioidaceae</taxon>
        <taxon>Nocardioides</taxon>
    </lineage>
</organism>
<dbReference type="SUPFAM" id="SSF49265">
    <property type="entry name" value="Fibronectin type III"/>
    <property type="match status" value="1"/>
</dbReference>
<keyword evidence="1" id="KW-0326">Glycosidase</keyword>
<sequence length="334" mass="35444">MIARLAGLLLVVALLTACGDDDRPVRVLIVGDSVTQGSAGDWTWRYRLWQHLEDDEVDVDFVGPTDKLAGPPPGETNEDYTDPDFDRDHAARWGKRFADPDWPIGDLVEAYHPDVVVELLGVNDLITGIAPDQVLDEAGDFVSDAQAADPGVDVVLGQLSQSWIAGVPAYDDGLAALAERGSTDDSRVVVAQAPADYVEDVDTWDPAHPSAQGEVKIAASVADALAGLGIGDDYPRPLPAVEPVPLESGELTGAPAPGAAVLTWTLPPGATTTIVWVRDVTTGEDWQRRPYGVAGTTFTDQGLPPGHTFDYRIQSGKGSQVSADYSNVVQVTPS</sequence>
<dbReference type="PANTHER" id="PTHR30383">
    <property type="entry name" value="THIOESTERASE 1/PROTEASE 1/LYSOPHOSPHOLIPASE L1"/>
    <property type="match status" value="1"/>
</dbReference>
<feature type="region of interest" description="Disordered" evidence="3">
    <location>
        <begin position="63"/>
        <end position="84"/>
    </location>
</feature>
<dbReference type="Pfam" id="PF13472">
    <property type="entry name" value="Lipase_GDSL_2"/>
    <property type="match status" value="1"/>
</dbReference>
<gene>
    <name evidence="5" type="ORF">K8U61_01860</name>
</gene>
<dbReference type="EMBL" id="JAIQZJ010000001">
    <property type="protein sequence ID" value="MBZ5736891.1"/>
    <property type="molecule type" value="Genomic_DNA"/>
</dbReference>
<dbReference type="InterPro" id="IPR003961">
    <property type="entry name" value="FN3_dom"/>
</dbReference>
<dbReference type="InterPro" id="IPR013783">
    <property type="entry name" value="Ig-like_fold"/>
</dbReference>
<dbReference type="SUPFAM" id="SSF52266">
    <property type="entry name" value="SGNH hydrolase"/>
    <property type="match status" value="1"/>
</dbReference>